<gene>
    <name evidence="1" type="ORF">JS521_09530</name>
</gene>
<dbReference type="EMBL" id="JAFEUF010000032">
    <property type="protein sequence ID" value="MBM7054100.1"/>
    <property type="molecule type" value="Genomic_DNA"/>
</dbReference>
<dbReference type="InterPro" id="IPR027417">
    <property type="entry name" value="P-loop_NTPase"/>
</dbReference>
<dbReference type="Gene3D" id="3.40.50.300">
    <property type="entry name" value="P-loop containing nucleotide triphosphate hydrolases"/>
    <property type="match status" value="1"/>
</dbReference>
<organism evidence="1 2">
    <name type="scientific">Streptomyces durocortorensis</name>
    <dbReference type="NCBI Taxonomy" id="2811104"/>
    <lineage>
        <taxon>Bacteria</taxon>
        <taxon>Bacillati</taxon>
        <taxon>Actinomycetota</taxon>
        <taxon>Actinomycetes</taxon>
        <taxon>Kitasatosporales</taxon>
        <taxon>Streptomycetaceae</taxon>
        <taxon>Streptomyces</taxon>
    </lineage>
</organism>
<sequence>MKKTALLTMLSFADPDLRQQIEAMPEGTALIGISTTGQAIAVDLDGESPHVLVCTAAGGGSTTMLRSLTAQFLHQGAHALVLDTKRISHLWAKALPTVTHRGNIAGIHDALVHLATELERRLDLDGDLDTVPRLIVAIDEANTTLPRLARYWETFRQKDDPKTSPAIAALEQALWVGRAARVHVIFDGRPQATVLRSAARELFATVILARFTTDTWQVLAPDAGPAPKQRHPQQGHFHVIQHGEVDETQAIRMTDADVVTWLTDPDDPTA</sequence>
<comment type="caution">
    <text evidence="1">The sequence shown here is derived from an EMBL/GenBank/DDBJ whole genome shotgun (WGS) entry which is preliminary data.</text>
</comment>
<proteinExistence type="predicted"/>
<evidence type="ECO:0008006" key="3">
    <source>
        <dbReference type="Google" id="ProtNLM"/>
    </source>
</evidence>
<evidence type="ECO:0000313" key="2">
    <source>
        <dbReference type="Proteomes" id="UP000712045"/>
    </source>
</evidence>
<dbReference type="Proteomes" id="UP000712045">
    <property type="component" value="Unassembled WGS sequence"/>
</dbReference>
<protein>
    <recommendedName>
        <fullName evidence="3">FtsK domain-containing protein</fullName>
    </recommendedName>
</protein>
<dbReference type="RefSeq" id="WP_205082279.1">
    <property type="nucleotide sequence ID" value="NZ_JAFEUF010000032.1"/>
</dbReference>
<name>A0ABS2HTP8_9ACTN</name>
<reference evidence="1 2" key="1">
    <citation type="submission" date="2021-02" db="EMBL/GenBank/DDBJ databases">
        <title>Genome Streptomyces sp. RHZ10.</title>
        <authorList>
            <person name="Besaury L."/>
        </authorList>
    </citation>
    <scope>NUCLEOTIDE SEQUENCE [LARGE SCALE GENOMIC DNA]</scope>
    <source>
        <strain evidence="1 2">RHZ10</strain>
    </source>
</reference>
<keyword evidence="2" id="KW-1185">Reference proteome</keyword>
<evidence type="ECO:0000313" key="1">
    <source>
        <dbReference type="EMBL" id="MBM7054100.1"/>
    </source>
</evidence>
<accession>A0ABS2HTP8</accession>
<dbReference type="SUPFAM" id="SSF52540">
    <property type="entry name" value="P-loop containing nucleoside triphosphate hydrolases"/>
    <property type="match status" value="1"/>
</dbReference>